<protein>
    <submittedName>
        <fullName evidence="1">Uncharacterized protein</fullName>
    </submittedName>
</protein>
<reference evidence="2" key="1">
    <citation type="submission" date="2015-01" db="EMBL/GenBank/DDBJ databases">
        <authorList>
            <person name="Paterson Steve"/>
        </authorList>
    </citation>
    <scope>NUCLEOTIDE SEQUENCE [LARGE SCALE GENOMIC DNA]</scope>
    <source>
        <strain evidence="2">OBR1</strain>
    </source>
</reference>
<sequence>MSDKVGHDLASDLQARRLSIAAGAMYEYSFGFPGNTVFTLITIYHSEARREQ</sequence>
<gene>
    <name evidence="1" type="ORF">BN1221_01829</name>
</gene>
<name>A0A0G4JUI0_9GAMM</name>
<keyword evidence="2" id="KW-1185">Reference proteome</keyword>
<accession>A0A0G4JUI0</accession>
<dbReference type="STRING" id="1109412.BN1221_01829"/>
<dbReference type="Proteomes" id="UP000044377">
    <property type="component" value="Unassembled WGS sequence"/>
</dbReference>
<dbReference type="EMBL" id="CGIG01000001">
    <property type="protein sequence ID" value="CPR15992.1"/>
    <property type="molecule type" value="Genomic_DNA"/>
</dbReference>
<proteinExistence type="predicted"/>
<evidence type="ECO:0000313" key="1">
    <source>
        <dbReference type="EMBL" id="CPR15992.1"/>
    </source>
</evidence>
<organism evidence="1 2">
    <name type="scientific">Brenneria goodwinii</name>
    <dbReference type="NCBI Taxonomy" id="1109412"/>
    <lineage>
        <taxon>Bacteria</taxon>
        <taxon>Pseudomonadati</taxon>
        <taxon>Pseudomonadota</taxon>
        <taxon>Gammaproteobacteria</taxon>
        <taxon>Enterobacterales</taxon>
        <taxon>Pectobacteriaceae</taxon>
        <taxon>Brenneria</taxon>
    </lineage>
</organism>
<dbReference type="AlphaFoldDB" id="A0A0G4JUI0"/>
<evidence type="ECO:0000313" key="2">
    <source>
        <dbReference type="Proteomes" id="UP000044377"/>
    </source>
</evidence>